<name>A0A0F9P656_9ZZZZ</name>
<dbReference type="Pfam" id="PF08308">
    <property type="entry name" value="PEGA"/>
    <property type="match status" value="1"/>
</dbReference>
<dbReference type="AlphaFoldDB" id="A0A0F9P656"/>
<reference evidence="2" key="1">
    <citation type="journal article" date="2015" name="Nature">
        <title>Complex archaea that bridge the gap between prokaryotes and eukaryotes.</title>
        <authorList>
            <person name="Spang A."/>
            <person name="Saw J.H."/>
            <person name="Jorgensen S.L."/>
            <person name="Zaremba-Niedzwiedzka K."/>
            <person name="Martijn J."/>
            <person name="Lind A.E."/>
            <person name="van Eijk R."/>
            <person name="Schleper C."/>
            <person name="Guy L."/>
            <person name="Ettema T.J."/>
        </authorList>
    </citation>
    <scope>NUCLEOTIDE SEQUENCE</scope>
</reference>
<feature type="domain" description="PEGA" evidence="1">
    <location>
        <begin position="29"/>
        <end position="78"/>
    </location>
</feature>
<gene>
    <name evidence="2" type="ORF">LCGC14_0941120</name>
</gene>
<sequence length="137" mass="15444">MKIKILAIALICIYLSSCALVFKGTKEEVSFRSDPQRAEVYVNGVRMGETPLTLRLVTKQTYAIEFKREGYKSKSVQINNKVGAGWIVLDILAGLFPVIIDAATGAWYSLDQKNIDAVLEKQQKEPIDPKDLEKYLY</sequence>
<evidence type="ECO:0000259" key="1">
    <source>
        <dbReference type="Pfam" id="PF08308"/>
    </source>
</evidence>
<comment type="caution">
    <text evidence="2">The sequence shown here is derived from an EMBL/GenBank/DDBJ whole genome shotgun (WGS) entry which is preliminary data.</text>
</comment>
<dbReference type="EMBL" id="LAZR01003293">
    <property type="protein sequence ID" value="KKN19887.1"/>
    <property type="molecule type" value="Genomic_DNA"/>
</dbReference>
<accession>A0A0F9P656</accession>
<proteinExistence type="predicted"/>
<dbReference type="InterPro" id="IPR013229">
    <property type="entry name" value="PEGA"/>
</dbReference>
<evidence type="ECO:0000313" key="2">
    <source>
        <dbReference type="EMBL" id="KKN19887.1"/>
    </source>
</evidence>
<organism evidence="2">
    <name type="scientific">marine sediment metagenome</name>
    <dbReference type="NCBI Taxonomy" id="412755"/>
    <lineage>
        <taxon>unclassified sequences</taxon>
        <taxon>metagenomes</taxon>
        <taxon>ecological metagenomes</taxon>
    </lineage>
</organism>
<protein>
    <recommendedName>
        <fullName evidence="1">PEGA domain-containing protein</fullName>
    </recommendedName>
</protein>